<reference evidence="2" key="3">
    <citation type="journal article" date="2017" name="Nature">
        <title>Genome sequence of the progenitor of the wheat D genome Aegilops tauschii.</title>
        <authorList>
            <person name="Luo M.C."/>
            <person name="Gu Y.Q."/>
            <person name="Puiu D."/>
            <person name="Wang H."/>
            <person name="Twardziok S.O."/>
            <person name="Deal K.R."/>
            <person name="Huo N."/>
            <person name="Zhu T."/>
            <person name="Wang L."/>
            <person name="Wang Y."/>
            <person name="McGuire P.E."/>
            <person name="Liu S."/>
            <person name="Long H."/>
            <person name="Ramasamy R.K."/>
            <person name="Rodriguez J.C."/>
            <person name="Van S.L."/>
            <person name="Yuan L."/>
            <person name="Wang Z."/>
            <person name="Xia Z."/>
            <person name="Xiao L."/>
            <person name="Anderson O.D."/>
            <person name="Ouyang S."/>
            <person name="Liang Y."/>
            <person name="Zimin A.V."/>
            <person name="Pertea G."/>
            <person name="Qi P."/>
            <person name="Bennetzen J.L."/>
            <person name="Dai X."/>
            <person name="Dawson M.W."/>
            <person name="Muller H.G."/>
            <person name="Kugler K."/>
            <person name="Rivarola-Duarte L."/>
            <person name="Spannagl M."/>
            <person name="Mayer K.F.X."/>
            <person name="Lu F.H."/>
            <person name="Bevan M.W."/>
            <person name="Leroy P."/>
            <person name="Li P."/>
            <person name="You F.M."/>
            <person name="Sun Q."/>
            <person name="Liu Z."/>
            <person name="Lyons E."/>
            <person name="Wicker T."/>
            <person name="Salzberg S.L."/>
            <person name="Devos K.M."/>
            <person name="Dvorak J."/>
        </authorList>
    </citation>
    <scope>NUCLEOTIDE SEQUENCE [LARGE SCALE GENOMIC DNA]</scope>
    <source>
        <strain evidence="2">cv. AL8/78</strain>
    </source>
</reference>
<organism evidence="2 3">
    <name type="scientific">Aegilops tauschii subsp. strangulata</name>
    <name type="common">Goatgrass</name>
    <dbReference type="NCBI Taxonomy" id="200361"/>
    <lineage>
        <taxon>Eukaryota</taxon>
        <taxon>Viridiplantae</taxon>
        <taxon>Streptophyta</taxon>
        <taxon>Embryophyta</taxon>
        <taxon>Tracheophyta</taxon>
        <taxon>Spermatophyta</taxon>
        <taxon>Magnoliopsida</taxon>
        <taxon>Liliopsida</taxon>
        <taxon>Poales</taxon>
        <taxon>Poaceae</taxon>
        <taxon>BOP clade</taxon>
        <taxon>Pooideae</taxon>
        <taxon>Triticodae</taxon>
        <taxon>Triticeae</taxon>
        <taxon>Triticinae</taxon>
        <taxon>Aegilops</taxon>
    </lineage>
</organism>
<evidence type="ECO:0000313" key="3">
    <source>
        <dbReference type="Proteomes" id="UP000015105"/>
    </source>
</evidence>
<evidence type="ECO:0000256" key="1">
    <source>
        <dbReference type="SAM" id="MobiDB-lite"/>
    </source>
</evidence>
<evidence type="ECO:0000313" key="2">
    <source>
        <dbReference type="EnsemblPlants" id="AET3Gv20867500.7"/>
    </source>
</evidence>
<protein>
    <submittedName>
        <fullName evidence="2">Uncharacterized protein</fullName>
    </submittedName>
</protein>
<dbReference type="AlphaFoldDB" id="A0A453G385"/>
<feature type="region of interest" description="Disordered" evidence="1">
    <location>
        <begin position="1"/>
        <end position="93"/>
    </location>
</feature>
<dbReference type="Gramene" id="AET3Gv20867500.7">
    <property type="protein sequence ID" value="AET3Gv20867500.7"/>
    <property type="gene ID" value="AET3Gv20867500"/>
</dbReference>
<reference evidence="3" key="2">
    <citation type="journal article" date="2017" name="Nat. Plants">
        <title>The Aegilops tauschii genome reveals multiple impacts of transposons.</title>
        <authorList>
            <person name="Zhao G."/>
            <person name="Zou C."/>
            <person name="Li K."/>
            <person name="Wang K."/>
            <person name="Li T."/>
            <person name="Gao L."/>
            <person name="Zhang X."/>
            <person name="Wang H."/>
            <person name="Yang Z."/>
            <person name="Liu X."/>
            <person name="Jiang W."/>
            <person name="Mao L."/>
            <person name="Kong X."/>
            <person name="Jiao Y."/>
            <person name="Jia J."/>
        </authorList>
    </citation>
    <scope>NUCLEOTIDE SEQUENCE [LARGE SCALE GENOMIC DNA]</scope>
    <source>
        <strain evidence="3">cv. AL8/78</strain>
    </source>
</reference>
<feature type="compositionally biased region" description="Basic residues" evidence="1">
    <location>
        <begin position="1"/>
        <end position="16"/>
    </location>
</feature>
<feature type="compositionally biased region" description="Low complexity" evidence="1">
    <location>
        <begin position="36"/>
        <end position="50"/>
    </location>
</feature>
<dbReference type="Proteomes" id="UP000015105">
    <property type="component" value="Chromosome 3D"/>
</dbReference>
<dbReference type="EnsemblPlants" id="AET3Gv20867500.7">
    <property type="protein sequence ID" value="AET3Gv20867500.7"/>
    <property type="gene ID" value="AET3Gv20867500"/>
</dbReference>
<name>A0A453G385_AEGTS</name>
<proteinExistence type="predicted"/>
<reference evidence="2" key="4">
    <citation type="submission" date="2019-03" db="UniProtKB">
        <authorList>
            <consortium name="EnsemblPlants"/>
        </authorList>
    </citation>
    <scope>IDENTIFICATION</scope>
</reference>
<sequence length="93" mass="9983">MEAKTKQKQSSHRLHGRSLPSRPVIKPRGPRPQDKSSSPLSLSPSQLPQSLPFPTPRPQQLAPWSSSCLGARSPLASSSPSPPRPSLSLSLSL</sequence>
<accession>A0A453G385</accession>
<reference evidence="2" key="5">
    <citation type="journal article" date="2021" name="G3 (Bethesda)">
        <title>Aegilops tauschii genome assembly Aet v5.0 features greater sequence contiguity and improved annotation.</title>
        <authorList>
            <person name="Wang L."/>
            <person name="Zhu T."/>
            <person name="Rodriguez J.C."/>
            <person name="Deal K.R."/>
            <person name="Dubcovsky J."/>
            <person name="McGuire P.E."/>
            <person name="Lux T."/>
            <person name="Spannagl M."/>
            <person name="Mayer K.F.X."/>
            <person name="Baldrich P."/>
            <person name="Meyers B.C."/>
            <person name="Huo N."/>
            <person name="Gu Y.Q."/>
            <person name="Zhou H."/>
            <person name="Devos K.M."/>
            <person name="Bennetzen J.L."/>
            <person name="Unver T."/>
            <person name="Budak H."/>
            <person name="Gulick P.J."/>
            <person name="Galiba G."/>
            <person name="Kalapos B."/>
            <person name="Nelson D.R."/>
            <person name="Li P."/>
            <person name="You F.M."/>
            <person name="Luo M.C."/>
            <person name="Dvorak J."/>
        </authorList>
    </citation>
    <scope>NUCLEOTIDE SEQUENCE [LARGE SCALE GENOMIC DNA]</scope>
    <source>
        <strain evidence="2">cv. AL8/78</strain>
    </source>
</reference>
<keyword evidence="3" id="KW-1185">Reference proteome</keyword>
<reference evidence="3" key="1">
    <citation type="journal article" date="2014" name="Science">
        <title>Ancient hybridizations among the ancestral genomes of bread wheat.</title>
        <authorList>
            <consortium name="International Wheat Genome Sequencing Consortium,"/>
            <person name="Marcussen T."/>
            <person name="Sandve S.R."/>
            <person name="Heier L."/>
            <person name="Spannagl M."/>
            <person name="Pfeifer M."/>
            <person name="Jakobsen K.S."/>
            <person name="Wulff B.B."/>
            <person name="Steuernagel B."/>
            <person name="Mayer K.F."/>
            <person name="Olsen O.A."/>
        </authorList>
    </citation>
    <scope>NUCLEOTIDE SEQUENCE [LARGE SCALE GENOMIC DNA]</scope>
    <source>
        <strain evidence="3">cv. AL8/78</strain>
    </source>
</reference>